<evidence type="ECO:0000313" key="3">
    <source>
        <dbReference type="EMBL" id="MFD2969423.1"/>
    </source>
</evidence>
<proteinExistence type="predicted"/>
<feature type="transmembrane region" description="Helical" evidence="1">
    <location>
        <begin position="61"/>
        <end position="80"/>
    </location>
</feature>
<name>A0ABW6BL41_9SPHI</name>
<comment type="caution">
    <text evidence="3">The sequence shown here is derived from an EMBL/GenBank/DDBJ whole genome shotgun (WGS) entry which is preliminary data.</text>
</comment>
<organism evidence="3 4">
    <name type="scientific">Sphingobacterium bambusae</name>
    <dbReference type="NCBI Taxonomy" id="662858"/>
    <lineage>
        <taxon>Bacteria</taxon>
        <taxon>Pseudomonadati</taxon>
        <taxon>Bacteroidota</taxon>
        <taxon>Sphingobacteriia</taxon>
        <taxon>Sphingobacteriales</taxon>
        <taxon>Sphingobacteriaceae</taxon>
        <taxon>Sphingobacterium</taxon>
    </lineage>
</organism>
<keyword evidence="1" id="KW-0472">Membrane</keyword>
<protein>
    <submittedName>
        <fullName evidence="3">Type II CAAX prenyl endopeptidase Rce1 family protein</fullName>
    </submittedName>
</protein>
<gene>
    <name evidence="3" type="ORF">ACFS7Y_18655</name>
</gene>
<evidence type="ECO:0000313" key="4">
    <source>
        <dbReference type="Proteomes" id="UP001597525"/>
    </source>
</evidence>
<dbReference type="PANTHER" id="PTHR36435:SF1">
    <property type="entry name" value="CAAX AMINO TERMINAL PROTEASE FAMILY PROTEIN"/>
    <property type="match status" value="1"/>
</dbReference>
<keyword evidence="1" id="KW-1133">Transmembrane helix</keyword>
<evidence type="ECO:0000259" key="2">
    <source>
        <dbReference type="Pfam" id="PF02517"/>
    </source>
</evidence>
<dbReference type="RefSeq" id="WP_320182197.1">
    <property type="nucleotide sequence ID" value="NZ_CP138332.1"/>
</dbReference>
<keyword evidence="1" id="KW-0812">Transmembrane</keyword>
<dbReference type="InterPro" id="IPR003675">
    <property type="entry name" value="Rce1/LyrA-like_dom"/>
</dbReference>
<feature type="transmembrane region" description="Helical" evidence="1">
    <location>
        <begin position="18"/>
        <end position="40"/>
    </location>
</feature>
<feature type="transmembrane region" description="Helical" evidence="1">
    <location>
        <begin position="160"/>
        <end position="183"/>
    </location>
</feature>
<feature type="transmembrane region" description="Helical" evidence="1">
    <location>
        <begin position="228"/>
        <end position="254"/>
    </location>
</feature>
<keyword evidence="4" id="KW-1185">Reference proteome</keyword>
<dbReference type="PANTHER" id="PTHR36435">
    <property type="entry name" value="SLR1288 PROTEIN"/>
    <property type="match status" value="1"/>
</dbReference>
<feature type="transmembrane region" description="Helical" evidence="1">
    <location>
        <begin position="195"/>
        <end position="216"/>
    </location>
</feature>
<feature type="domain" description="CAAX prenyl protease 2/Lysostaphin resistance protein A-like" evidence="2">
    <location>
        <begin position="160"/>
        <end position="247"/>
    </location>
</feature>
<feature type="transmembrane region" description="Helical" evidence="1">
    <location>
        <begin position="100"/>
        <end position="118"/>
    </location>
</feature>
<dbReference type="Proteomes" id="UP001597525">
    <property type="component" value="Unassembled WGS sequence"/>
</dbReference>
<dbReference type="InterPro" id="IPR052710">
    <property type="entry name" value="CAAX_protease"/>
</dbReference>
<reference evidence="4" key="1">
    <citation type="journal article" date="2019" name="Int. J. Syst. Evol. Microbiol.">
        <title>The Global Catalogue of Microorganisms (GCM) 10K type strain sequencing project: providing services to taxonomists for standard genome sequencing and annotation.</title>
        <authorList>
            <consortium name="The Broad Institute Genomics Platform"/>
            <consortium name="The Broad Institute Genome Sequencing Center for Infectious Disease"/>
            <person name="Wu L."/>
            <person name="Ma J."/>
        </authorList>
    </citation>
    <scope>NUCLEOTIDE SEQUENCE [LARGE SCALE GENOMIC DNA]</scope>
    <source>
        <strain evidence="4">KCTC 22814</strain>
    </source>
</reference>
<sequence>MNTTDGSIKNPWVDLFQLFVWLLICTIGMQVVLLITALIFGKELSDLAVIIPNRGPDFFSYLALASGSLGTFLLPAYFFQQRRREFSLFPTDNPADWKRYIGPILFLFALAPLMNLIGEWNMHMQLPESLSKIEAWMRQQEDNMAQLTGQIVMTTSWKRLLLNIIVIGMLPAICEEFFFRGALQHIFKHILKNEHAAVWVVGFIFSVIHFQFYGFFPRFILGVIFGYAVLWTGNIWTAVLAHFVNNTSVVIIAFYFARQGKGYEALMEVDTYPIIMYLGSFVFSAMIGFAFYHYIKKEAIWKKAG</sequence>
<accession>A0ABW6BL41</accession>
<evidence type="ECO:0000256" key="1">
    <source>
        <dbReference type="SAM" id="Phobius"/>
    </source>
</evidence>
<dbReference type="Pfam" id="PF02517">
    <property type="entry name" value="Rce1-like"/>
    <property type="match status" value="1"/>
</dbReference>
<feature type="transmembrane region" description="Helical" evidence="1">
    <location>
        <begin position="274"/>
        <end position="295"/>
    </location>
</feature>
<dbReference type="EMBL" id="JBHUPB010000012">
    <property type="protein sequence ID" value="MFD2969423.1"/>
    <property type="molecule type" value="Genomic_DNA"/>
</dbReference>